<evidence type="ECO:0000313" key="2">
    <source>
        <dbReference type="Proteomes" id="UP000828390"/>
    </source>
</evidence>
<protein>
    <submittedName>
        <fullName evidence="1">Uncharacterized protein</fullName>
    </submittedName>
</protein>
<keyword evidence="2" id="KW-1185">Reference proteome</keyword>
<reference evidence="1" key="2">
    <citation type="submission" date="2020-11" db="EMBL/GenBank/DDBJ databases">
        <authorList>
            <person name="McCartney M.A."/>
            <person name="Auch B."/>
            <person name="Kono T."/>
            <person name="Mallez S."/>
            <person name="Becker A."/>
            <person name="Gohl D.M."/>
            <person name="Silverstein K.A.T."/>
            <person name="Koren S."/>
            <person name="Bechman K.B."/>
            <person name="Herman A."/>
            <person name="Abrahante J.E."/>
            <person name="Garbe J."/>
        </authorList>
    </citation>
    <scope>NUCLEOTIDE SEQUENCE</scope>
    <source>
        <strain evidence="1">Duluth1</strain>
        <tissue evidence="1">Whole animal</tissue>
    </source>
</reference>
<sequence>MWVEHEGGLSGWSMRAVYAGMVCGCDMTGGYVGGAYGWCIWAECESGVCEWSMMVGYVDKA</sequence>
<accession>A0A9D4HZG9</accession>
<organism evidence="1 2">
    <name type="scientific">Dreissena polymorpha</name>
    <name type="common">Zebra mussel</name>
    <name type="synonym">Mytilus polymorpha</name>
    <dbReference type="NCBI Taxonomy" id="45954"/>
    <lineage>
        <taxon>Eukaryota</taxon>
        <taxon>Metazoa</taxon>
        <taxon>Spiralia</taxon>
        <taxon>Lophotrochozoa</taxon>
        <taxon>Mollusca</taxon>
        <taxon>Bivalvia</taxon>
        <taxon>Autobranchia</taxon>
        <taxon>Heteroconchia</taxon>
        <taxon>Euheterodonta</taxon>
        <taxon>Imparidentia</taxon>
        <taxon>Neoheterodontei</taxon>
        <taxon>Myida</taxon>
        <taxon>Dreissenoidea</taxon>
        <taxon>Dreissenidae</taxon>
        <taxon>Dreissena</taxon>
    </lineage>
</organism>
<dbReference type="EMBL" id="JAIWYP010000011">
    <property type="protein sequence ID" value="KAH3738609.1"/>
    <property type="molecule type" value="Genomic_DNA"/>
</dbReference>
<gene>
    <name evidence="1" type="ORF">DPMN_045248</name>
</gene>
<name>A0A9D4HZG9_DREPO</name>
<evidence type="ECO:0000313" key="1">
    <source>
        <dbReference type="EMBL" id="KAH3738609.1"/>
    </source>
</evidence>
<dbReference type="AlphaFoldDB" id="A0A9D4HZG9"/>
<dbReference type="Proteomes" id="UP000828390">
    <property type="component" value="Unassembled WGS sequence"/>
</dbReference>
<proteinExistence type="predicted"/>
<comment type="caution">
    <text evidence="1">The sequence shown here is derived from an EMBL/GenBank/DDBJ whole genome shotgun (WGS) entry which is preliminary data.</text>
</comment>
<reference evidence="1" key="1">
    <citation type="journal article" date="2019" name="bioRxiv">
        <title>The Genome of the Zebra Mussel, Dreissena polymorpha: A Resource for Invasive Species Research.</title>
        <authorList>
            <person name="McCartney M.A."/>
            <person name="Auch B."/>
            <person name="Kono T."/>
            <person name="Mallez S."/>
            <person name="Zhang Y."/>
            <person name="Obille A."/>
            <person name="Becker A."/>
            <person name="Abrahante J.E."/>
            <person name="Garbe J."/>
            <person name="Badalamenti J.P."/>
            <person name="Herman A."/>
            <person name="Mangelson H."/>
            <person name="Liachko I."/>
            <person name="Sullivan S."/>
            <person name="Sone E.D."/>
            <person name="Koren S."/>
            <person name="Silverstein K.A.T."/>
            <person name="Beckman K.B."/>
            <person name="Gohl D.M."/>
        </authorList>
    </citation>
    <scope>NUCLEOTIDE SEQUENCE</scope>
    <source>
        <strain evidence="1">Duluth1</strain>
        <tissue evidence="1">Whole animal</tissue>
    </source>
</reference>